<evidence type="ECO:0000313" key="3">
    <source>
        <dbReference type="Proteomes" id="UP000479710"/>
    </source>
</evidence>
<accession>A0A6G1DI06</accession>
<feature type="compositionally biased region" description="Basic and acidic residues" evidence="1">
    <location>
        <begin position="14"/>
        <end position="27"/>
    </location>
</feature>
<proteinExistence type="predicted"/>
<protein>
    <submittedName>
        <fullName evidence="2">Uncharacterized protein</fullName>
    </submittedName>
</protein>
<evidence type="ECO:0000256" key="1">
    <source>
        <dbReference type="SAM" id="MobiDB-lite"/>
    </source>
</evidence>
<feature type="non-terminal residue" evidence="2">
    <location>
        <position position="1"/>
    </location>
</feature>
<feature type="region of interest" description="Disordered" evidence="1">
    <location>
        <begin position="1"/>
        <end position="65"/>
    </location>
</feature>
<reference evidence="2 3" key="1">
    <citation type="submission" date="2019-11" db="EMBL/GenBank/DDBJ databases">
        <title>Whole genome sequence of Oryza granulata.</title>
        <authorList>
            <person name="Li W."/>
        </authorList>
    </citation>
    <scope>NUCLEOTIDE SEQUENCE [LARGE SCALE GENOMIC DNA]</scope>
    <source>
        <strain evidence="3">cv. Menghai</strain>
        <tissue evidence="2">Leaf</tissue>
    </source>
</reference>
<dbReference type="EMBL" id="SPHZ02000006">
    <property type="protein sequence ID" value="KAF0912120.1"/>
    <property type="molecule type" value="Genomic_DNA"/>
</dbReference>
<feature type="compositionally biased region" description="Basic residues" evidence="1">
    <location>
        <begin position="44"/>
        <end position="65"/>
    </location>
</feature>
<feature type="non-terminal residue" evidence="2">
    <location>
        <position position="65"/>
    </location>
</feature>
<sequence length="65" mass="7988">LRRVHPSGRPAVEGLRRREDRRPERPLRPRLRGHRQDQGQSRGRLPRGRLLRRHPRPRRSRRRLP</sequence>
<evidence type="ECO:0000313" key="2">
    <source>
        <dbReference type="EMBL" id="KAF0912120.1"/>
    </source>
</evidence>
<organism evidence="2 3">
    <name type="scientific">Oryza meyeriana var. granulata</name>
    <dbReference type="NCBI Taxonomy" id="110450"/>
    <lineage>
        <taxon>Eukaryota</taxon>
        <taxon>Viridiplantae</taxon>
        <taxon>Streptophyta</taxon>
        <taxon>Embryophyta</taxon>
        <taxon>Tracheophyta</taxon>
        <taxon>Spermatophyta</taxon>
        <taxon>Magnoliopsida</taxon>
        <taxon>Liliopsida</taxon>
        <taxon>Poales</taxon>
        <taxon>Poaceae</taxon>
        <taxon>BOP clade</taxon>
        <taxon>Oryzoideae</taxon>
        <taxon>Oryzeae</taxon>
        <taxon>Oryzinae</taxon>
        <taxon>Oryza</taxon>
        <taxon>Oryza meyeriana</taxon>
    </lineage>
</organism>
<dbReference type="AlphaFoldDB" id="A0A6G1DI06"/>
<name>A0A6G1DI06_9ORYZ</name>
<comment type="caution">
    <text evidence="2">The sequence shown here is derived from an EMBL/GenBank/DDBJ whole genome shotgun (WGS) entry which is preliminary data.</text>
</comment>
<keyword evidence="3" id="KW-1185">Reference proteome</keyword>
<gene>
    <name evidence="2" type="ORF">E2562_013015</name>
</gene>
<dbReference type="Proteomes" id="UP000479710">
    <property type="component" value="Unassembled WGS sequence"/>
</dbReference>